<keyword evidence="3" id="KW-0808">Transferase</keyword>
<dbReference type="AlphaFoldDB" id="A0A397S6S2"/>
<protein>
    <submittedName>
        <fullName evidence="3">Glycosyltransferase involved in cell wall biosynthesis</fullName>
    </submittedName>
</protein>
<gene>
    <name evidence="3" type="ORF">EI71_00383</name>
</gene>
<dbReference type="Gene3D" id="3.40.50.2000">
    <property type="entry name" value="Glycogen Phosphorylase B"/>
    <property type="match status" value="2"/>
</dbReference>
<dbReference type="CDD" id="cd03823">
    <property type="entry name" value="GT4_ExpE7-like"/>
    <property type="match status" value="1"/>
</dbReference>
<dbReference type="Pfam" id="PF13439">
    <property type="entry name" value="Glyco_transf_4"/>
    <property type="match status" value="1"/>
</dbReference>
<feature type="domain" description="Glycosyltransferase subfamily 4-like N-terminal" evidence="2">
    <location>
        <begin position="15"/>
        <end position="200"/>
    </location>
</feature>
<dbReference type="PANTHER" id="PTHR45947">
    <property type="entry name" value="SULFOQUINOVOSYL TRANSFERASE SQD2"/>
    <property type="match status" value="1"/>
</dbReference>
<dbReference type="SUPFAM" id="SSF53756">
    <property type="entry name" value="UDP-Glycosyltransferase/glycogen phosphorylase"/>
    <property type="match status" value="1"/>
</dbReference>
<evidence type="ECO:0000259" key="1">
    <source>
        <dbReference type="Pfam" id="PF00534"/>
    </source>
</evidence>
<dbReference type="EMBL" id="QXEV01000002">
    <property type="protein sequence ID" value="RIA78431.1"/>
    <property type="molecule type" value="Genomic_DNA"/>
</dbReference>
<sequence length="388" mass="44443">MKVLVINSYYYPNIIGGAERSTQLIAEGMKRAGHDVMVFCLKHAKDEEVNGVKIYRANPGKFNVDIRINDKGNFFQKLKNKLVETNNKTIYKELIKVIDEFKPDVAHLNNLYGLSPIVWKALKEKGVKEVQTVRDYWFFDGFSYKSKNFLFKMYHKHYFKKYSKFVDIVTAPSLATLDVAKKSNLFKNAKFHFVNNGIEFDLNKTFELINKKKNQNINEYTYLFAGTLVEKKGILNLIEAFNLLKDNKYKLKICGDGPLKDKVIEATSKNSNITYLGKINKEQLYKEYESSNIVVVPSLWVEPFGMVVIEAMINGCVVIGTNYGGIHEIISNIKGGLEVDPNNINELSNALKAVADTNVINDLLTKIEKSIDCYQIDNTIKKYLELYK</sequence>
<dbReference type="GO" id="GO:0016757">
    <property type="term" value="F:glycosyltransferase activity"/>
    <property type="evidence" value="ECO:0007669"/>
    <property type="project" value="InterPro"/>
</dbReference>
<comment type="caution">
    <text evidence="3">The sequence shown here is derived from an EMBL/GenBank/DDBJ whole genome shotgun (WGS) entry which is preliminary data.</text>
</comment>
<evidence type="ECO:0000259" key="2">
    <source>
        <dbReference type="Pfam" id="PF13439"/>
    </source>
</evidence>
<dbReference type="Proteomes" id="UP000266506">
    <property type="component" value="Unassembled WGS sequence"/>
</dbReference>
<dbReference type="InterPro" id="IPR001296">
    <property type="entry name" value="Glyco_trans_1"/>
</dbReference>
<organism evidence="3 4">
    <name type="scientific">Anaeroplasma bactoclasticum</name>
    <dbReference type="NCBI Taxonomy" id="2088"/>
    <lineage>
        <taxon>Bacteria</taxon>
        <taxon>Bacillati</taxon>
        <taxon>Mycoplasmatota</taxon>
        <taxon>Mollicutes</taxon>
        <taxon>Anaeroplasmatales</taxon>
        <taxon>Anaeroplasmataceae</taxon>
        <taxon>Anaeroplasma</taxon>
    </lineage>
</organism>
<accession>A0A397S6S2</accession>
<proteinExistence type="predicted"/>
<dbReference type="PANTHER" id="PTHR45947:SF3">
    <property type="entry name" value="SULFOQUINOVOSYL TRANSFERASE SQD2"/>
    <property type="match status" value="1"/>
</dbReference>
<evidence type="ECO:0000313" key="4">
    <source>
        <dbReference type="Proteomes" id="UP000266506"/>
    </source>
</evidence>
<dbReference type="InterPro" id="IPR028098">
    <property type="entry name" value="Glyco_trans_4-like_N"/>
</dbReference>
<dbReference type="InParanoid" id="A0A397S6S2"/>
<dbReference type="InterPro" id="IPR050194">
    <property type="entry name" value="Glycosyltransferase_grp1"/>
</dbReference>
<feature type="domain" description="Glycosyl transferase family 1" evidence="1">
    <location>
        <begin position="209"/>
        <end position="355"/>
    </location>
</feature>
<dbReference type="RefSeq" id="WP_119015549.1">
    <property type="nucleotide sequence ID" value="NZ_QXEV01000002.1"/>
</dbReference>
<reference evidence="3 4" key="1">
    <citation type="submission" date="2018-08" db="EMBL/GenBank/DDBJ databases">
        <title>Genomic Encyclopedia of Archaeal and Bacterial Type Strains, Phase II (KMG-II): from individual species to whole genera.</title>
        <authorList>
            <person name="Goeker M."/>
        </authorList>
    </citation>
    <scope>NUCLEOTIDE SEQUENCE [LARGE SCALE GENOMIC DNA]</scope>
    <source>
        <strain evidence="3 4">ATCC 27112</strain>
    </source>
</reference>
<evidence type="ECO:0000313" key="3">
    <source>
        <dbReference type="EMBL" id="RIA78431.1"/>
    </source>
</evidence>
<dbReference type="FunCoup" id="A0A397S6S2">
    <property type="interactions" value="236"/>
</dbReference>
<dbReference type="Pfam" id="PF00534">
    <property type="entry name" value="Glycos_transf_1"/>
    <property type="match status" value="1"/>
</dbReference>
<keyword evidence="4" id="KW-1185">Reference proteome</keyword>
<dbReference type="OrthoDB" id="9787111at2"/>
<name>A0A397S6S2_9MOLU</name>